<dbReference type="SUPFAM" id="SSF51726">
    <property type="entry name" value="UROD/MetE-like"/>
    <property type="match status" value="1"/>
</dbReference>
<dbReference type="InterPro" id="IPR038071">
    <property type="entry name" value="UROD/MetE-like_sf"/>
</dbReference>
<dbReference type="GO" id="GO:0004853">
    <property type="term" value="F:uroporphyrinogen decarboxylase activity"/>
    <property type="evidence" value="ECO:0007669"/>
    <property type="project" value="InterPro"/>
</dbReference>
<organism evidence="2 3">
    <name type="scientific">Gottschalkia purinilytica</name>
    <name type="common">Clostridium purinilyticum</name>
    <dbReference type="NCBI Taxonomy" id="1503"/>
    <lineage>
        <taxon>Bacteria</taxon>
        <taxon>Bacillati</taxon>
        <taxon>Bacillota</taxon>
        <taxon>Tissierellia</taxon>
        <taxon>Tissierellales</taxon>
        <taxon>Gottschalkiaceae</taxon>
        <taxon>Gottschalkia</taxon>
    </lineage>
</organism>
<reference evidence="3" key="1">
    <citation type="submission" date="2015-07" db="EMBL/GenBank/DDBJ databases">
        <title>Draft genome sequence of the purine-degrading Gottschalkia purinilyticum DSM 1384 (formerly Clostridium purinilyticum).</title>
        <authorList>
            <person name="Poehlein A."/>
            <person name="Schiel-Bengelsdorf B."/>
            <person name="Bengelsdorf F.R."/>
            <person name="Daniel R."/>
            <person name="Duerre P."/>
        </authorList>
    </citation>
    <scope>NUCLEOTIDE SEQUENCE [LARGE SCALE GENOMIC DNA]</scope>
    <source>
        <strain evidence="3">DSM 1384</strain>
    </source>
</reference>
<dbReference type="AlphaFoldDB" id="A0A0L0W814"/>
<gene>
    <name evidence="2" type="ORF">CLPU_13c00550</name>
</gene>
<dbReference type="InterPro" id="IPR052024">
    <property type="entry name" value="Methanogen_methyltrans"/>
</dbReference>
<dbReference type="OrthoDB" id="2135496at2"/>
<keyword evidence="3" id="KW-1185">Reference proteome</keyword>
<dbReference type="EMBL" id="LGSS01000013">
    <property type="protein sequence ID" value="KNF07713.1"/>
    <property type="molecule type" value="Genomic_DNA"/>
</dbReference>
<evidence type="ECO:0000313" key="2">
    <source>
        <dbReference type="EMBL" id="KNF07713.1"/>
    </source>
</evidence>
<dbReference type="RefSeq" id="WP_050356006.1">
    <property type="nucleotide sequence ID" value="NZ_LGSS01000013.1"/>
</dbReference>
<comment type="caution">
    <text evidence="2">The sequence shown here is derived from an EMBL/GenBank/DDBJ whole genome shotgun (WGS) entry which is preliminary data.</text>
</comment>
<dbReference type="STRING" id="1503.CLPU_13c00550"/>
<dbReference type="Proteomes" id="UP000037267">
    <property type="component" value="Unassembled WGS sequence"/>
</dbReference>
<accession>A0A0L0W814</accession>
<evidence type="ECO:0000313" key="3">
    <source>
        <dbReference type="Proteomes" id="UP000037267"/>
    </source>
</evidence>
<evidence type="ECO:0000259" key="1">
    <source>
        <dbReference type="Pfam" id="PF01208"/>
    </source>
</evidence>
<dbReference type="InterPro" id="IPR000257">
    <property type="entry name" value="Uroporphyrinogen_deCOase"/>
</dbReference>
<dbReference type="PANTHER" id="PTHR47099">
    <property type="entry name" value="METHYLCOBAMIDE:COM METHYLTRANSFERASE MTBA"/>
    <property type="match status" value="1"/>
</dbReference>
<dbReference type="PANTHER" id="PTHR47099:SF1">
    <property type="entry name" value="METHYLCOBAMIDE:COM METHYLTRANSFERASE MTBA"/>
    <property type="match status" value="1"/>
</dbReference>
<proteinExistence type="predicted"/>
<dbReference type="Gene3D" id="3.20.20.210">
    <property type="match status" value="1"/>
</dbReference>
<dbReference type="GO" id="GO:0006779">
    <property type="term" value="P:porphyrin-containing compound biosynthetic process"/>
    <property type="evidence" value="ECO:0007669"/>
    <property type="project" value="InterPro"/>
</dbReference>
<name>A0A0L0W814_GOTPU</name>
<protein>
    <submittedName>
        <fullName evidence="2">Uroporphyrinogen-III decarboxylase</fullName>
    </submittedName>
</protein>
<dbReference type="Pfam" id="PF01208">
    <property type="entry name" value="URO-D"/>
    <property type="match status" value="1"/>
</dbReference>
<sequence>MDEISTKCQGDILDEIPKEIIEKQRFLFPKVHIDSNSMALLSKDIKDHNKNSICILPFCNTVEAEALGSDIQLGDEKYGPRVNKYKYSSVEEMLNNLDIDFSKGRVRSVLDAIKILSDKGEIVSLNVEGPFTIISSMIDPLILYKSIRKNPEDVNEILNSIEKNVVKYIKEAISRGAKIISYGDPVGTKDIVGTKVFKEFSGPSSYRILKSIEEHITNEIVHVCVQTSVPLEEFGFISVKKVVTSCDEIYGNIIKGLLGKLKFIGHSCIKRTRFSMNKSYIWEIKLK</sequence>
<feature type="domain" description="Uroporphyrinogen decarboxylase (URO-D)" evidence="1">
    <location>
        <begin position="25"/>
        <end position="229"/>
    </location>
</feature>